<dbReference type="PANTHER" id="PTHR11011">
    <property type="entry name" value="MALE STERILITY PROTEIN 2-RELATED"/>
    <property type="match status" value="1"/>
</dbReference>
<proteinExistence type="predicted"/>
<comment type="caution">
    <text evidence="2">The sequence shown here is derived from an EMBL/GenBank/DDBJ whole genome shotgun (WGS) entry which is preliminary data.</text>
</comment>
<evidence type="ECO:0000313" key="3">
    <source>
        <dbReference type="Proteomes" id="UP000615755"/>
    </source>
</evidence>
<dbReference type="EMBL" id="AQGV01000015">
    <property type="protein sequence ID" value="MBE0370834.1"/>
    <property type="molecule type" value="Genomic_DNA"/>
</dbReference>
<gene>
    <name evidence="2" type="ORF">PAUR_b0940</name>
</gene>
<organism evidence="2 3">
    <name type="scientific">Pseudoalteromonas aurantia 208</name>
    <dbReference type="NCBI Taxonomy" id="1314867"/>
    <lineage>
        <taxon>Bacteria</taxon>
        <taxon>Pseudomonadati</taxon>
        <taxon>Pseudomonadota</taxon>
        <taxon>Gammaproteobacteria</taxon>
        <taxon>Alteromonadales</taxon>
        <taxon>Pseudoalteromonadaceae</taxon>
        <taxon>Pseudoalteromonas</taxon>
    </lineage>
</organism>
<feature type="domain" description="Thioester reductase (TE)" evidence="1">
    <location>
        <begin position="60"/>
        <end position="214"/>
    </location>
</feature>
<dbReference type="InterPro" id="IPR013120">
    <property type="entry name" value="FAR_NAD-bd"/>
</dbReference>
<dbReference type="InterPro" id="IPR026055">
    <property type="entry name" value="FAR"/>
</dbReference>
<name>A0ABR9EKA2_9GAMM</name>
<protein>
    <recommendedName>
        <fullName evidence="1">Thioester reductase (TE) domain-containing protein</fullName>
    </recommendedName>
</protein>
<dbReference type="InterPro" id="IPR036291">
    <property type="entry name" value="NAD(P)-bd_dom_sf"/>
</dbReference>
<evidence type="ECO:0000313" key="2">
    <source>
        <dbReference type="EMBL" id="MBE0370834.1"/>
    </source>
</evidence>
<dbReference type="SUPFAM" id="SSF51735">
    <property type="entry name" value="NAD(P)-binding Rossmann-fold domains"/>
    <property type="match status" value="1"/>
</dbReference>
<reference evidence="2 3" key="1">
    <citation type="submission" date="2015-03" db="EMBL/GenBank/DDBJ databases">
        <title>Genome sequence of Pseudoalteromonas aurantia.</title>
        <authorList>
            <person name="Xie B.-B."/>
            <person name="Rong J.-C."/>
            <person name="Qin Q.-L."/>
            <person name="Zhang Y.-Z."/>
        </authorList>
    </citation>
    <scope>NUCLEOTIDE SEQUENCE [LARGE SCALE GENOMIC DNA]</scope>
    <source>
        <strain evidence="2 3">208</strain>
    </source>
</reference>
<dbReference type="Proteomes" id="UP000615755">
    <property type="component" value="Unassembled WGS sequence"/>
</dbReference>
<sequence>MLDFWYVIEGVVMSRHFFLTGATGVVGLSILEQLEEDDQVSILTNRQKFSVLPKGVARQLKGNISKPDFALSADDLATLSQTDILVHSAALTDFTADPEVLAEVNIAGLKHAKALANKLNARLVYISTAFVKGRNGHAFNNYEHSKKLAEYSLDEDITIIRPSVIIGDSIKGIMPKKQGMHNMLKLATKEVIPVVPGDASTLVDVIPRDTVASGILAVIDNNLSGEFWLTAGDRASTLGQMLTIGTNPDYFERYQVKFKPPKLINPTTFERLIKPVFLPALPRRYKRMFEETSIYLKYLDMSEGFSSDLNVLGTYKNGPQPFDIPEVMVKNIAAFDEVHPLTETLINESSL</sequence>
<dbReference type="Pfam" id="PF07993">
    <property type="entry name" value="NAD_binding_4"/>
    <property type="match status" value="1"/>
</dbReference>
<accession>A0ABR9EKA2</accession>
<keyword evidence="3" id="KW-1185">Reference proteome</keyword>
<evidence type="ECO:0000259" key="1">
    <source>
        <dbReference type="Pfam" id="PF07993"/>
    </source>
</evidence>
<dbReference type="Gene3D" id="3.40.50.720">
    <property type="entry name" value="NAD(P)-binding Rossmann-like Domain"/>
    <property type="match status" value="1"/>
</dbReference>